<reference evidence="6 7" key="1">
    <citation type="journal article" date="2017" name="BMC Biol.">
        <title>Genomic innovations, transcriptional plasticity and gene loss underlying the evolution and divergence of two highly polyphagous and invasive Helicoverpa pest species.</title>
        <authorList>
            <person name="Pearce S.L."/>
            <person name="Clarke D.F."/>
            <person name="East P.D."/>
            <person name="Elfekih S."/>
            <person name="Gordon K.H."/>
            <person name="Jermiin L.S."/>
            <person name="McGaughran A."/>
            <person name="Oakeshott J.G."/>
            <person name="Papanikolaou A."/>
            <person name="Perera O.P."/>
            <person name="Rane R.V."/>
            <person name="Richards S."/>
            <person name="Tay W.T."/>
            <person name="Walsh T.K."/>
            <person name="Anderson A."/>
            <person name="Anderson C.J."/>
            <person name="Asgari S."/>
            <person name="Board P.G."/>
            <person name="Bretschneider A."/>
            <person name="Campbell P.M."/>
            <person name="Chertemps T."/>
            <person name="Christeller J.T."/>
            <person name="Coppin C.W."/>
            <person name="Downes S.J."/>
            <person name="Duan G."/>
            <person name="Farnsworth C.A."/>
            <person name="Good R.T."/>
            <person name="Han L.B."/>
            <person name="Han Y.C."/>
            <person name="Hatje K."/>
            <person name="Horne I."/>
            <person name="Huang Y.P."/>
            <person name="Hughes D.S."/>
            <person name="Jacquin-Joly E."/>
            <person name="James W."/>
            <person name="Jhangiani S."/>
            <person name="Kollmar M."/>
            <person name="Kuwar S.S."/>
            <person name="Li S."/>
            <person name="Liu N.Y."/>
            <person name="Maibeche M.T."/>
            <person name="Miller J.R."/>
            <person name="Montagne N."/>
            <person name="Perry T."/>
            <person name="Qu J."/>
            <person name="Song S.V."/>
            <person name="Sutton G.G."/>
            <person name="Vogel H."/>
            <person name="Walenz B.P."/>
            <person name="Xu W."/>
            <person name="Zhang H.J."/>
            <person name="Zou Z."/>
            <person name="Batterham P."/>
            <person name="Edwards O.R."/>
            <person name="Feyereisen R."/>
            <person name="Gibbs R.A."/>
            <person name="Heckel D.G."/>
            <person name="McGrath A."/>
            <person name="Robin C."/>
            <person name="Scherer S.E."/>
            <person name="Worley K.C."/>
            <person name="Wu Y.D."/>
        </authorList>
    </citation>
    <scope>NUCLEOTIDE SEQUENCE [LARGE SCALE GENOMIC DNA]</scope>
    <source>
        <strain evidence="6">Harm_GR_Male_#8</strain>
        <tissue evidence="6">Whole organism</tissue>
    </source>
</reference>
<keyword evidence="2" id="KW-0325">Glycoprotein</keyword>
<proteinExistence type="inferred from homology"/>
<keyword evidence="7" id="KW-1185">Reference proteome</keyword>
<dbReference type="AlphaFoldDB" id="A0A2W1C2P3"/>
<gene>
    <name evidence="6" type="primary">HaOG200120</name>
    <name evidence="6" type="ORF">B5X24_HaOG200120</name>
</gene>
<feature type="compositionally biased region" description="Polar residues" evidence="3">
    <location>
        <begin position="642"/>
        <end position="654"/>
    </location>
</feature>
<evidence type="ECO:0000256" key="1">
    <source>
        <dbReference type="ARBA" id="ARBA00005964"/>
    </source>
</evidence>
<feature type="compositionally biased region" description="Basic and acidic residues" evidence="3">
    <location>
        <begin position="556"/>
        <end position="613"/>
    </location>
</feature>
<evidence type="ECO:0000313" key="6">
    <source>
        <dbReference type="EMBL" id="PZC78413.1"/>
    </source>
</evidence>
<dbReference type="Pfam" id="PF00135">
    <property type="entry name" value="COesterase"/>
    <property type="match status" value="1"/>
</dbReference>
<dbReference type="Gene3D" id="3.40.50.1820">
    <property type="entry name" value="alpha/beta hydrolase"/>
    <property type="match status" value="1"/>
</dbReference>
<feature type="signal peptide" evidence="4">
    <location>
        <begin position="1"/>
        <end position="16"/>
    </location>
</feature>
<evidence type="ECO:0000256" key="3">
    <source>
        <dbReference type="SAM" id="MobiDB-lite"/>
    </source>
</evidence>
<evidence type="ECO:0000256" key="4">
    <source>
        <dbReference type="SAM" id="SignalP"/>
    </source>
</evidence>
<evidence type="ECO:0000256" key="2">
    <source>
        <dbReference type="ARBA" id="ARBA00023180"/>
    </source>
</evidence>
<dbReference type="InterPro" id="IPR029058">
    <property type="entry name" value="AB_hydrolase_fold"/>
</dbReference>
<feature type="compositionally biased region" description="Basic and acidic residues" evidence="3">
    <location>
        <begin position="621"/>
        <end position="641"/>
    </location>
</feature>
<dbReference type="EMBL" id="KZ149903">
    <property type="protein sequence ID" value="PZC78413.1"/>
    <property type="molecule type" value="Genomic_DNA"/>
</dbReference>
<feature type="region of interest" description="Disordered" evidence="3">
    <location>
        <begin position="556"/>
        <end position="654"/>
    </location>
</feature>
<dbReference type="OrthoDB" id="19653at2759"/>
<name>A0A2W1C2P3_HELAM</name>
<dbReference type="InterPro" id="IPR051093">
    <property type="entry name" value="Neuroligin/BSAL"/>
</dbReference>
<organism evidence="6 7">
    <name type="scientific">Helicoverpa armigera</name>
    <name type="common">Cotton bollworm</name>
    <name type="synonym">Heliothis armigera</name>
    <dbReference type="NCBI Taxonomy" id="29058"/>
    <lineage>
        <taxon>Eukaryota</taxon>
        <taxon>Metazoa</taxon>
        <taxon>Ecdysozoa</taxon>
        <taxon>Arthropoda</taxon>
        <taxon>Hexapoda</taxon>
        <taxon>Insecta</taxon>
        <taxon>Pterygota</taxon>
        <taxon>Neoptera</taxon>
        <taxon>Endopterygota</taxon>
        <taxon>Lepidoptera</taxon>
        <taxon>Glossata</taxon>
        <taxon>Ditrysia</taxon>
        <taxon>Noctuoidea</taxon>
        <taxon>Noctuidae</taxon>
        <taxon>Heliothinae</taxon>
        <taxon>Helicoverpa</taxon>
    </lineage>
</organism>
<comment type="similarity">
    <text evidence="1">Belongs to the type-B carboxylesterase/lipase family.</text>
</comment>
<dbReference type="PANTHER" id="PTHR43903">
    <property type="entry name" value="NEUROLIGIN"/>
    <property type="match status" value="1"/>
</dbReference>
<dbReference type="Proteomes" id="UP000249218">
    <property type="component" value="Unassembled WGS sequence"/>
</dbReference>
<feature type="chain" id="PRO_5016094857" description="Carboxylesterase type B domain-containing protein" evidence="4">
    <location>
        <begin position="17"/>
        <end position="654"/>
    </location>
</feature>
<evidence type="ECO:0000313" key="7">
    <source>
        <dbReference type="Proteomes" id="UP000249218"/>
    </source>
</evidence>
<accession>A0A2W1C2P3</accession>
<evidence type="ECO:0000259" key="5">
    <source>
        <dbReference type="Pfam" id="PF00135"/>
    </source>
</evidence>
<sequence>MFRQILFLVLVVNVLAEDYKVVRLDVGSVRGEKYWAGDFYEFYGVPYATAPKGRDKFKAPLPVQPWEGIMDANIRHNVCEQVYLTDDDDDEIILDGVEDCLTMNLFVPTIANENNLVPVLVYIHSGAFSGGSGNMGKFNYLARHDVLVISFNYRLGFKGFACLGTEEIPGNAALKDQLAALRFINKYISKFGGDPNDVTLAGFSVGASMAELLALSKTTKGLIHKLILESGSALSPFAINRDPVNSATNLAISVGFKNTGKIEDLTEFLLNATAMDLAAGSKNFFLKNSTFGLSPCIENVVKNSEAILTESPLITFHKSDYEKIPVLTGFANMEGISRTIRFADWSEMMNDHFAEFLPGDLAFDSDKSRDDFINDVKKYYFKNEEITHDSVEGYIDYFSDSMFKYAIMKSAKMHALKSTRPVYLYEFSYVGKLSFKHGFMARIKGASHRDQTSYLIDFYDFTDSLADMDTRDRMTAMWTDFVKFENPTAYESLLIDVQWPKYTNKEQKYLQISDNLRVKKDLFENQYSFWDNVYEKFYWHPMPVDKKSMVVPEKTNVNEEKQKTVNEDKKPDVNEPPKKGTRDDKENNESETAKKSANEDIKKTETVDKKKSVNEPNVKSGTDDKKKPVPEEKKLNEKETSQKNPSSSKETTGK</sequence>
<keyword evidence="4" id="KW-0732">Signal</keyword>
<feature type="domain" description="Carboxylesterase type B" evidence="5">
    <location>
        <begin position="20"/>
        <end position="530"/>
    </location>
</feature>
<dbReference type="SUPFAM" id="SSF53474">
    <property type="entry name" value="alpha/beta-Hydrolases"/>
    <property type="match status" value="1"/>
</dbReference>
<dbReference type="InterPro" id="IPR002018">
    <property type="entry name" value="CarbesteraseB"/>
</dbReference>
<protein>
    <recommendedName>
        <fullName evidence="5">Carboxylesterase type B domain-containing protein</fullName>
    </recommendedName>
</protein>